<evidence type="ECO:0000259" key="9">
    <source>
        <dbReference type="PROSITE" id="PS50198"/>
    </source>
</evidence>
<dbReference type="RefSeq" id="WP_204465080.1">
    <property type="nucleotide sequence ID" value="NZ_JAFBCV010000003.1"/>
</dbReference>
<evidence type="ECO:0000256" key="5">
    <source>
        <dbReference type="ARBA" id="ARBA00023235"/>
    </source>
</evidence>
<dbReference type="InterPro" id="IPR027304">
    <property type="entry name" value="Trigger_fact/SurA_dom_sf"/>
</dbReference>
<accession>A0ABS2SR23</accession>
<dbReference type="PROSITE" id="PS51257">
    <property type="entry name" value="PROKAR_LIPOPROTEIN"/>
    <property type="match status" value="1"/>
</dbReference>
<protein>
    <recommendedName>
        <fullName evidence="2">peptidylprolyl isomerase</fullName>
        <ecNumber evidence="2">5.2.1.8</ecNumber>
    </recommendedName>
</protein>
<dbReference type="InterPro" id="IPR050245">
    <property type="entry name" value="PrsA_foldase"/>
</dbReference>
<feature type="chain" id="PRO_5045442638" description="peptidylprolyl isomerase" evidence="8">
    <location>
        <begin position="19"/>
        <end position="349"/>
    </location>
</feature>
<evidence type="ECO:0000256" key="6">
    <source>
        <dbReference type="PROSITE-ProRule" id="PRU00278"/>
    </source>
</evidence>
<name>A0ABS2SR23_9BACI</name>
<dbReference type="PANTHER" id="PTHR47245:SF1">
    <property type="entry name" value="FOLDASE PROTEIN PRSA"/>
    <property type="match status" value="1"/>
</dbReference>
<evidence type="ECO:0000256" key="3">
    <source>
        <dbReference type="ARBA" id="ARBA00022729"/>
    </source>
</evidence>
<dbReference type="EC" id="5.2.1.8" evidence="2"/>
<dbReference type="Pfam" id="PF13616">
    <property type="entry name" value="Rotamase_3"/>
    <property type="match status" value="1"/>
</dbReference>
<proteinExistence type="predicted"/>
<evidence type="ECO:0000313" key="10">
    <source>
        <dbReference type="EMBL" id="MBM7837963.1"/>
    </source>
</evidence>
<keyword evidence="3 8" id="KW-0732">Signal</keyword>
<keyword evidence="11" id="KW-1185">Reference proteome</keyword>
<feature type="region of interest" description="Disordered" evidence="7">
    <location>
        <begin position="300"/>
        <end position="349"/>
    </location>
</feature>
<dbReference type="InterPro" id="IPR000297">
    <property type="entry name" value="PPIase_PpiC"/>
</dbReference>
<evidence type="ECO:0000256" key="2">
    <source>
        <dbReference type="ARBA" id="ARBA00013194"/>
    </source>
</evidence>
<dbReference type="PROSITE" id="PS50198">
    <property type="entry name" value="PPIC_PPIASE_2"/>
    <property type="match status" value="1"/>
</dbReference>
<dbReference type="PANTHER" id="PTHR47245">
    <property type="entry name" value="PEPTIDYLPROLYL ISOMERASE"/>
    <property type="match status" value="1"/>
</dbReference>
<dbReference type="InterPro" id="IPR046357">
    <property type="entry name" value="PPIase_dom_sf"/>
</dbReference>
<evidence type="ECO:0000313" key="11">
    <source>
        <dbReference type="Proteomes" id="UP001179280"/>
    </source>
</evidence>
<evidence type="ECO:0000256" key="7">
    <source>
        <dbReference type="SAM" id="MobiDB-lite"/>
    </source>
</evidence>
<dbReference type="SUPFAM" id="SSF109998">
    <property type="entry name" value="Triger factor/SurA peptide-binding domain-like"/>
    <property type="match status" value="1"/>
</dbReference>
<organism evidence="10 11">
    <name type="scientific">Shouchella xiaoxiensis</name>
    <dbReference type="NCBI Taxonomy" id="766895"/>
    <lineage>
        <taxon>Bacteria</taxon>
        <taxon>Bacillati</taxon>
        <taxon>Bacillota</taxon>
        <taxon>Bacilli</taxon>
        <taxon>Bacillales</taxon>
        <taxon>Bacillaceae</taxon>
        <taxon>Shouchella</taxon>
    </lineage>
</organism>
<evidence type="ECO:0000256" key="1">
    <source>
        <dbReference type="ARBA" id="ARBA00000971"/>
    </source>
</evidence>
<dbReference type="GO" id="GO:0003755">
    <property type="term" value="F:peptidyl-prolyl cis-trans isomerase activity"/>
    <property type="evidence" value="ECO:0007669"/>
    <property type="project" value="UniProtKB-EC"/>
</dbReference>
<gene>
    <name evidence="10" type="ORF">JOC54_001194</name>
</gene>
<evidence type="ECO:0000256" key="8">
    <source>
        <dbReference type="SAM" id="SignalP"/>
    </source>
</evidence>
<feature type="compositionally biased region" description="Acidic residues" evidence="7">
    <location>
        <begin position="303"/>
        <end position="349"/>
    </location>
</feature>
<feature type="signal peptide" evidence="8">
    <location>
        <begin position="1"/>
        <end position="18"/>
    </location>
</feature>
<dbReference type="SUPFAM" id="SSF54534">
    <property type="entry name" value="FKBP-like"/>
    <property type="match status" value="1"/>
</dbReference>
<evidence type="ECO:0000256" key="4">
    <source>
        <dbReference type="ARBA" id="ARBA00023110"/>
    </source>
</evidence>
<comment type="catalytic activity">
    <reaction evidence="1">
        <text>[protein]-peptidylproline (omega=180) = [protein]-peptidylproline (omega=0)</text>
        <dbReference type="Rhea" id="RHEA:16237"/>
        <dbReference type="Rhea" id="RHEA-COMP:10747"/>
        <dbReference type="Rhea" id="RHEA-COMP:10748"/>
        <dbReference type="ChEBI" id="CHEBI:83833"/>
        <dbReference type="ChEBI" id="CHEBI:83834"/>
        <dbReference type="EC" id="5.2.1.8"/>
    </reaction>
</comment>
<dbReference type="Gene3D" id="3.10.50.40">
    <property type="match status" value="1"/>
</dbReference>
<sequence length="349" mass="38364">MKKISLIAFSAVSLTVLAACNNSDDQSPIATIDGGENITAQDLLTELQANQNGAPLLQNAFFGELSSQLLTLASEDMDITDEEIDEMIASMQEEYGAADEEELINMFSMVTSIEDREGLINDVVLPELTLMNLQSEGVDLSQENLEAHYDENSDEFDTISARHILVEDEETANEVLDRLESGDDFADLAAEFGTDGTAPTGGELGQFSRVAPPMEPVFLEAAFGLELNEVSEPVETENGFHIIEVTEQSFGFEANAEMVERAYIEQEGTNMMVVIQQLLETYDVNVEDEFYQGVIDQITATPAEEEQPVEEEQPAEETPDADEEETPAEGEEETEAPAEEESTDESEEE</sequence>
<dbReference type="Proteomes" id="UP001179280">
    <property type="component" value="Unassembled WGS sequence"/>
</dbReference>
<reference evidence="10" key="1">
    <citation type="submission" date="2021-01" db="EMBL/GenBank/DDBJ databases">
        <title>Genomic Encyclopedia of Type Strains, Phase IV (KMG-IV): sequencing the most valuable type-strain genomes for metagenomic binning, comparative biology and taxonomic classification.</title>
        <authorList>
            <person name="Goeker M."/>
        </authorList>
    </citation>
    <scope>NUCLEOTIDE SEQUENCE</scope>
    <source>
        <strain evidence="10">DSM 21943</strain>
    </source>
</reference>
<dbReference type="EMBL" id="JAFBCV010000003">
    <property type="protein sequence ID" value="MBM7837963.1"/>
    <property type="molecule type" value="Genomic_DNA"/>
</dbReference>
<keyword evidence="5 6" id="KW-0413">Isomerase</keyword>
<keyword evidence="4 6" id="KW-0697">Rotamase</keyword>
<comment type="caution">
    <text evidence="10">The sequence shown here is derived from an EMBL/GenBank/DDBJ whole genome shotgun (WGS) entry which is preliminary data.</text>
</comment>
<feature type="domain" description="PpiC" evidence="9">
    <location>
        <begin position="156"/>
        <end position="247"/>
    </location>
</feature>